<evidence type="ECO:0000313" key="4">
    <source>
        <dbReference type="Proteomes" id="UP001220964"/>
    </source>
</evidence>
<protein>
    <submittedName>
        <fullName evidence="3">Uncharacterized protein</fullName>
    </submittedName>
</protein>
<name>A0AAE3TBE6_9RHOB</name>
<keyword evidence="2" id="KW-1133">Transmembrane helix</keyword>
<organism evidence="3 4">
    <name type="scientific">Psychromarinibacter sediminicola</name>
    <dbReference type="NCBI Taxonomy" id="3033385"/>
    <lineage>
        <taxon>Bacteria</taxon>
        <taxon>Pseudomonadati</taxon>
        <taxon>Pseudomonadota</taxon>
        <taxon>Alphaproteobacteria</taxon>
        <taxon>Rhodobacterales</taxon>
        <taxon>Paracoccaceae</taxon>
        <taxon>Psychromarinibacter</taxon>
    </lineage>
</organism>
<evidence type="ECO:0000256" key="2">
    <source>
        <dbReference type="SAM" id="Phobius"/>
    </source>
</evidence>
<gene>
    <name evidence="3" type="ORF">P1J78_17845</name>
</gene>
<reference evidence="3" key="1">
    <citation type="submission" date="2023-03" db="EMBL/GenBank/DDBJ databases">
        <title>Multiphase analysis and comparison of six strains from genera Psychromarinibacter, Lutimaribacter, and Maritimibacter, including a novel species: Psychromarinibacter sediminicola sp. nov.</title>
        <authorList>
            <person name="Wang Y.-H."/>
            <person name="Ye M.-Q."/>
            <person name="Du Z.-J."/>
        </authorList>
    </citation>
    <scope>NUCLEOTIDE SEQUENCE</scope>
    <source>
        <strain evidence="3">C21-152</strain>
    </source>
</reference>
<keyword evidence="2" id="KW-0812">Transmembrane</keyword>
<proteinExistence type="predicted"/>
<keyword evidence="2" id="KW-0472">Membrane</keyword>
<dbReference type="RefSeq" id="WP_275568732.1">
    <property type="nucleotide sequence ID" value="NZ_JARGYC010000055.1"/>
</dbReference>
<dbReference type="AlphaFoldDB" id="A0AAE3TBE6"/>
<comment type="caution">
    <text evidence="3">The sequence shown here is derived from an EMBL/GenBank/DDBJ whole genome shotgun (WGS) entry which is preliminary data.</text>
</comment>
<evidence type="ECO:0000313" key="3">
    <source>
        <dbReference type="EMBL" id="MDF0602605.1"/>
    </source>
</evidence>
<feature type="region of interest" description="Disordered" evidence="1">
    <location>
        <begin position="103"/>
        <end position="123"/>
    </location>
</feature>
<keyword evidence="4" id="KW-1185">Reference proteome</keyword>
<feature type="transmembrane region" description="Helical" evidence="2">
    <location>
        <begin position="6"/>
        <end position="28"/>
    </location>
</feature>
<sequence>MNRLEFIAITAIVLFVAFALGWFAHWLIHRFSRVKGSEMSELDKLAQQLHEAEDQRDQAVAYYQQRENDLTGTLHQTEAELSAAMEALRDTRQEAEELRAYIEKVNQSDAPAPAESAPVFTRR</sequence>
<dbReference type="EMBL" id="JARGYC010000055">
    <property type="protein sequence ID" value="MDF0602605.1"/>
    <property type="molecule type" value="Genomic_DNA"/>
</dbReference>
<dbReference type="Proteomes" id="UP001220964">
    <property type="component" value="Unassembled WGS sequence"/>
</dbReference>
<evidence type="ECO:0000256" key="1">
    <source>
        <dbReference type="SAM" id="MobiDB-lite"/>
    </source>
</evidence>
<accession>A0AAE3TBE6</accession>